<organism evidence="2 3">
    <name type="scientific">Microcystis panniformis FACHB-1757</name>
    <dbReference type="NCBI Taxonomy" id="1638788"/>
    <lineage>
        <taxon>Bacteria</taxon>
        <taxon>Bacillati</taxon>
        <taxon>Cyanobacteriota</taxon>
        <taxon>Cyanophyceae</taxon>
        <taxon>Oscillatoriophycideae</taxon>
        <taxon>Chroococcales</taxon>
        <taxon>Microcystaceae</taxon>
        <taxon>Microcystis</taxon>
    </lineage>
</organism>
<proteinExistence type="predicted"/>
<evidence type="ECO:0000313" key="2">
    <source>
        <dbReference type="EMBL" id="AKV70800.1"/>
    </source>
</evidence>
<feature type="transmembrane region" description="Helical" evidence="1">
    <location>
        <begin position="12"/>
        <end position="34"/>
    </location>
</feature>
<evidence type="ECO:0000256" key="1">
    <source>
        <dbReference type="SAM" id="Phobius"/>
    </source>
</evidence>
<gene>
    <name evidence="2" type="ORF">VL20_6024</name>
</gene>
<dbReference type="KEGG" id="mpk:VL20_6024"/>
<keyword evidence="3" id="KW-1185">Reference proteome</keyword>
<dbReference type="RefSeq" id="WP_158499388.1">
    <property type="nucleotide sequence ID" value="NZ_CP011339.1"/>
</dbReference>
<dbReference type="Proteomes" id="UP000068167">
    <property type="component" value="Chromosome"/>
</dbReference>
<keyword evidence="1" id="KW-0812">Transmembrane</keyword>
<name>A0A0K1S9S4_9CHRO</name>
<keyword evidence="1" id="KW-0472">Membrane</keyword>
<dbReference type="PATRIC" id="fig|1638788.3.peg.6062"/>
<protein>
    <submittedName>
        <fullName evidence="2">Uncharacterized protein</fullName>
    </submittedName>
</protein>
<dbReference type="EMBL" id="CP011339">
    <property type="protein sequence ID" value="AKV70800.1"/>
    <property type="molecule type" value="Genomic_DNA"/>
</dbReference>
<dbReference type="AlphaFoldDB" id="A0A0K1S9S4"/>
<evidence type="ECO:0000313" key="3">
    <source>
        <dbReference type="Proteomes" id="UP000068167"/>
    </source>
</evidence>
<sequence length="54" mass="6272">MSHGKRWLKSVISVISYQLSVISYQLSVISYQLLKARGKRQNLTILLPKKKVRN</sequence>
<reference evidence="2 3" key="1">
    <citation type="journal article" date="2016" name="Stand. Genomic Sci.">
        <title>Complete genome sequence and genomic characterization of Microcystis panniformis FACHB 1757 by third-generation sequencing.</title>
        <authorList>
            <person name="Zhang J.Y."/>
            <person name="Guan R."/>
            <person name="Zhang H.J."/>
            <person name="Li H."/>
            <person name="Xiao P."/>
            <person name="Yu G.L."/>
            <person name="Du L."/>
            <person name="Cao D.M."/>
            <person name="Zhu B.C."/>
            <person name="Li R.H."/>
            <person name="Lu Z.H."/>
        </authorList>
    </citation>
    <scope>NUCLEOTIDE SEQUENCE [LARGE SCALE GENOMIC DNA]</scope>
    <source>
        <strain evidence="2 3">FACHB-1757</strain>
    </source>
</reference>
<accession>A0A0K1S9S4</accession>
<keyword evidence="1" id="KW-1133">Transmembrane helix</keyword>